<organism evidence="2 3">
    <name type="scientific">Vibrio navarrensis</name>
    <dbReference type="NCBI Taxonomy" id="29495"/>
    <lineage>
        <taxon>Bacteria</taxon>
        <taxon>Pseudomonadati</taxon>
        <taxon>Pseudomonadota</taxon>
        <taxon>Gammaproteobacteria</taxon>
        <taxon>Vibrionales</taxon>
        <taxon>Vibrionaceae</taxon>
        <taxon>Vibrio</taxon>
    </lineage>
</organism>
<dbReference type="Pfam" id="PF09413">
    <property type="entry name" value="DUF2007"/>
    <property type="match status" value="1"/>
</dbReference>
<accession>A0AAJ4ICX6</accession>
<feature type="domain" description="DUF2007" evidence="1">
    <location>
        <begin position="2"/>
        <end position="67"/>
    </location>
</feature>
<name>A0AAJ4ICX6_9VIBR</name>
<gene>
    <name evidence="2" type="ORF">I3X05_05145</name>
</gene>
<dbReference type="InterPro" id="IPR018551">
    <property type="entry name" value="DUF2007"/>
</dbReference>
<protein>
    <submittedName>
        <fullName evidence="2">DUF2007 domain-containing protein</fullName>
    </submittedName>
</protein>
<proteinExistence type="predicted"/>
<dbReference type="AlphaFoldDB" id="A0AAJ4ICX6"/>
<evidence type="ECO:0000313" key="3">
    <source>
        <dbReference type="Proteomes" id="UP000594435"/>
    </source>
</evidence>
<sequence length="104" mass="11747">MRVFTANSPVEAHIVCQLLRNENIRCEVHGEGLFGLKGELPATSESDPYIWLHEPQQYQAALKIVSEYLQKPCVATHWYCSNCGEENEGQFALCWCCGEHDTSS</sequence>
<evidence type="ECO:0000259" key="1">
    <source>
        <dbReference type="Pfam" id="PF09413"/>
    </source>
</evidence>
<dbReference type="EMBL" id="CP065217">
    <property type="protein sequence ID" value="QPL54524.1"/>
    <property type="molecule type" value="Genomic_DNA"/>
</dbReference>
<evidence type="ECO:0000313" key="2">
    <source>
        <dbReference type="EMBL" id="QPL54524.1"/>
    </source>
</evidence>
<dbReference type="Proteomes" id="UP000594435">
    <property type="component" value="Chromosome 1"/>
</dbReference>
<reference evidence="2 3" key="1">
    <citation type="submission" date="2020-11" db="EMBL/GenBank/DDBJ databases">
        <title>Complete and Circularized Genome Assembly of a human isolate of Vibrio navarrensis biotype pommerensis with MiSeq and MinION Sequence Data.</title>
        <authorList>
            <person name="Schwartz K."/>
            <person name="Borowiak M."/>
            <person name="Deneke C."/>
            <person name="Balau V."/>
            <person name="Metelmann C."/>
            <person name="Strauch E."/>
        </authorList>
    </citation>
    <scope>NUCLEOTIDE SEQUENCE [LARGE SCALE GENOMIC DNA]</scope>
    <source>
        <strain evidence="2 3">20-VB00237</strain>
    </source>
</reference>
<dbReference type="RefSeq" id="WP_045568953.1">
    <property type="nucleotide sequence ID" value="NZ_CP065217.1"/>
</dbReference>